<organism evidence="1 2">
    <name type="scientific">Fundidesulfovibrio magnetotacticus</name>
    <dbReference type="NCBI Taxonomy" id="2730080"/>
    <lineage>
        <taxon>Bacteria</taxon>
        <taxon>Pseudomonadati</taxon>
        <taxon>Thermodesulfobacteriota</taxon>
        <taxon>Desulfovibrionia</taxon>
        <taxon>Desulfovibrionales</taxon>
        <taxon>Desulfovibrionaceae</taxon>
        <taxon>Fundidesulfovibrio</taxon>
    </lineage>
</organism>
<protein>
    <recommendedName>
        <fullName evidence="3">AMP nucleosidase</fullName>
    </recommendedName>
</protein>
<keyword evidence="2" id="KW-1185">Reference proteome</keyword>
<proteinExistence type="predicted"/>
<dbReference type="SUPFAM" id="SSF102405">
    <property type="entry name" value="MCP/YpsA-like"/>
    <property type="match status" value="1"/>
</dbReference>
<evidence type="ECO:0000313" key="2">
    <source>
        <dbReference type="Proteomes" id="UP000494245"/>
    </source>
</evidence>
<reference evidence="1 2" key="1">
    <citation type="submission" date="2020-04" db="EMBL/GenBank/DDBJ databases">
        <authorList>
            <consortium name="Desulfovibrio sp. FSS-1 genome sequencing consortium"/>
            <person name="Shimoshige H."/>
            <person name="Kobayashi H."/>
            <person name="Maekawa T."/>
        </authorList>
    </citation>
    <scope>NUCLEOTIDE SEQUENCE [LARGE SCALE GENOMIC DNA]</scope>
    <source>
        <strain evidence="1 2">SIID29052-01</strain>
    </source>
</reference>
<comment type="caution">
    <text evidence="1">The sequence shown here is derived from an EMBL/GenBank/DDBJ whole genome shotgun (WGS) entry which is preliminary data.</text>
</comment>
<evidence type="ECO:0000313" key="1">
    <source>
        <dbReference type="EMBL" id="GFK94475.1"/>
    </source>
</evidence>
<dbReference type="EMBL" id="BLTE01000010">
    <property type="protein sequence ID" value="GFK94475.1"/>
    <property type="molecule type" value="Genomic_DNA"/>
</dbReference>
<gene>
    <name evidence="1" type="ORF">NNJEOMEG_02320</name>
</gene>
<sequence length="760" mass="84024">MKLAPFVTGDGQLVEASVIHFNQDLAAPQLFGTMRFSHVSDSLRGLVRDIAGRAKSESRPLEDFLDVSGRSGHSRIGIDIHLSEGEPHVSDKTKTIELPVVVSALNRHLAESLSDLQALASRTPVDIGRLFVPLSDHLSREEVLKALEREELLLSEGHEIGADGVLEVPLENVRYILSQRLISIPNNFAEMIVRGKHGLAMFQQPAPSGLPEEFGPKEFMVSALRISLGPYTAFISRNLNRPGVFHLASRLLDGVRTTGIDTLRQAEIYNRGDDPVPFRDLRLRIKLYPADERVSAITTRVLKPGKATAILARGVDFAEITDIFNAEACRALFDEISAAPGGGGLYGRIMMPGRIVTIPWEQEDNRWIPEFQWRLVYECARGNVPESILTGEEIPKRFRNFLHDLKYVGGEQSLSKVFVSDSLPPVDALRVLKRNGVGVVVIRSINMRGSRNGGNPEYYLDQSSYEEINRLWREGMRFYMIFAQDEACHVREFNSGFWVSAEGKERLGRLHTTAALFGSVVDELKPILMPQFEEFFAALAADPRLGEGLAIAHGSGPGVMKAADDAAARHGIYRIGVGIDGEKIGQRTNFSPEAVVQFVNIALNTRQDILDRRSLFKVFNVGGYGTSYEVNMALTFMKIGHCLPAPYVFVDPLGLGGEGGHLWRKSIEQFQELSSAHKTGQAEIPPLGPMWVVNCCHLVRSYPEALTVIRAFLDDPAAYWSGAGIDIAKVLEARDNLARAGVVIPPYIVQALAPYDRKDA</sequence>
<dbReference type="Gene3D" id="3.40.50.450">
    <property type="match status" value="1"/>
</dbReference>
<reference evidence="1 2" key="2">
    <citation type="submission" date="2020-05" db="EMBL/GenBank/DDBJ databases">
        <title>Draft genome sequence of Desulfovibrio sp. strainFSS-1.</title>
        <authorList>
            <person name="Shimoshige H."/>
            <person name="Kobayashi H."/>
            <person name="Maekawa T."/>
        </authorList>
    </citation>
    <scope>NUCLEOTIDE SEQUENCE [LARGE SCALE GENOMIC DNA]</scope>
    <source>
        <strain evidence="1 2">SIID29052-01</strain>
    </source>
</reference>
<dbReference type="AlphaFoldDB" id="A0A6V8M1Z2"/>
<dbReference type="Proteomes" id="UP000494245">
    <property type="component" value="Unassembled WGS sequence"/>
</dbReference>
<evidence type="ECO:0008006" key="3">
    <source>
        <dbReference type="Google" id="ProtNLM"/>
    </source>
</evidence>
<name>A0A6V8M1Z2_9BACT</name>
<dbReference type="RefSeq" id="WP_173084592.1">
    <property type="nucleotide sequence ID" value="NZ_BLTE01000010.1"/>
</dbReference>
<accession>A0A6V8M1Z2</accession>